<sequence>MKLPDIELVAAEVHSAWMETKRSQGVTSRKDERGDELMVPYGELSELAKELDRSTVRAVYAAIERLGLDG</sequence>
<reference evidence="1" key="1">
    <citation type="submission" date="2023-06" db="EMBL/GenBank/DDBJ databases">
        <authorList>
            <person name="Jiang Y."/>
            <person name="Liu Q."/>
        </authorList>
    </citation>
    <scope>NUCLEOTIDE SEQUENCE</scope>
    <source>
        <strain evidence="1">CGMCC 1.12090</strain>
    </source>
</reference>
<evidence type="ECO:0000313" key="2">
    <source>
        <dbReference type="Proteomes" id="UP001169027"/>
    </source>
</evidence>
<gene>
    <name evidence="1" type="ORF">Q2T77_23365</name>
</gene>
<keyword evidence="2" id="KW-1185">Reference proteome</keyword>
<dbReference type="Proteomes" id="UP001169027">
    <property type="component" value="Unassembled WGS sequence"/>
</dbReference>
<dbReference type="EMBL" id="JAUKVY010000018">
    <property type="protein sequence ID" value="MDO1535238.1"/>
    <property type="molecule type" value="Genomic_DNA"/>
</dbReference>
<accession>A0ABT8S8Y4</accession>
<protein>
    <submittedName>
        <fullName evidence="1">Uncharacterized protein</fullName>
    </submittedName>
</protein>
<evidence type="ECO:0000313" key="1">
    <source>
        <dbReference type="EMBL" id="MDO1535238.1"/>
    </source>
</evidence>
<dbReference type="Gene3D" id="6.20.350.10">
    <property type="match status" value="1"/>
</dbReference>
<name>A0ABT8S8Y4_9BURK</name>
<dbReference type="RefSeq" id="WP_301812936.1">
    <property type="nucleotide sequence ID" value="NZ_JAUJZH010000018.1"/>
</dbReference>
<proteinExistence type="predicted"/>
<organism evidence="1 2">
    <name type="scientific">Variovorax ginsengisoli</name>
    <dbReference type="NCBI Taxonomy" id="363844"/>
    <lineage>
        <taxon>Bacteria</taxon>
        <taxon>Pseudomonadati</taxon>
        <taxon>Pseudomonadota</taxon>
        <taxon>Betaproteobacteria</taxon>
        <taxon>Burkholderiales</taxon>
        <taxon>Comamonadaceae</taxon>
        <taxon>Variovorax</taxon>
    </lineage>
</organism>
<comment type="caution">
    <text evidence="1">The sequence shown here is derived from an EMBL/GenBank/DDBJ whole genome shotgun (WGS) entry which is preliminary data.</text>
</comment>